<dbReference type="GO" id="GO:0016705">
    <property type="term" value="F:oxidoreductase activity, acting on paired donors, with incorporation or reduction of molecular oxygen"/>
    <property type="evidence" value="ECO:0007669"/>
    <property type="project" value="UniProtKB-ARBA"/>
</dbReference>
<dbReference type="EMBL" id="JBJUIK010000016">
    <property type="protein sequence ID" value="KAL3499405.1"/>
    <property type="molecule type" value="Genomic_DNA"/>
</dbReference>
<dbReference type="Proteomes" id="UP001630127">
    <property type="component" value="Unassembled WGS sequence"/>
</dbReference>
<evidence type="ECO:0000256" key="4">
    <source>
        <dbReference type="ARBA" id="ARBA00022723"/>
    </source>
</evidence>
<dbReference type="InterPro" id="IPR036396">
    <property type="entry name" value="Cyt_P450_sf"/>
</dbReference>
<evidence type="ECO:0000256" key="7">
    <source>
        <dbReference type="ARBA" id="ARBA00023033"/>
    </source>
</evidence>
<comment type="cofactor">
    <cofactor evidence="1 8">
        <name>heme</name>
        <dbReference type="ChEBI" id="CHEBI:30413"/>
    </cofactor>
</comment>
<dbReference type="CDD" id="cd11073">
    <property type="entry name" value="CYP76-like"/>
    <property type="match status" value="1"/>
</dbReference>
<keyword evidence="10" id="KW-0472">Membrane</keyword>
<evidence type="ECO:0000313" key="12">
    <source>
        <dbReference type="Proteomes" id="UP001630127"/>
    </source>
</evidence>
<dbReference type="GO" id="GO:0046872">
    <property type="term" value="F:metal ion binding"/>
    <property type="evidence" value="ECO:0007669"/>
    <property type="project" value="UniProtKB-KW"/>
</dbReference>
<keyword evidence="3 8" id="KW-0349">Heme</keyword>
<dbReference type="PANTHER" id="PTHR47950:SF6">
    <property type="entry name" value="CYTOCHROME P450"/>
    <property type="match status" value="1"/>
</dbReference>
<dbReference type="PANTHER" id="PTHR47950">
    <property type="entry name" value="CYTOCHROME P450, FAMILY 76, SUBFAMILY C, POLYPEPTIDE 5-RELATED"/>
    <property type="match status" value="1"/>
</dbReference>
<keyword evidence="12" id="KW-1185">Reference proteome</keyword>
<evidence type="ECO:0000256" key="2">
    <source>
        <dbReference type="ARBA" id="ARBA00010617"/>
    </source>
</evidence>
<keyword evidence="10" id="KW-1133">Transmembrane helix</keyword>
<name>A0ABD2Y0X0_9GENT</name>
<dbReference type="PRINTS" id="PR00463">
    <property type="entry name" value="EP450I"/>
</dbReference>
<comment type="similarity">
    <text evidence="2 9">Belongs to the cytochrome P450 family.</text>
</comment>
<organism evidence="11 12">
    <name type="scientific">Cinchona calisaya</name>
    <dbReference type="NCBI Taxonomy" id="153742"/>
    <lineage>
        <taxon>Eukaryota</taxon>
        <taxon>Viridiplantae</taxon>
        <taxon>Streptophyta</taxon>
        <taxon>Embryophyta</taxon>
        <taxon>Tracheophyta</taxon>
        <taxon>Spermatophyta</taxon>
        <taxon>Magnoliopsida</taxon>
        <taxon>eudicotyledons</taxon>
        <taxon>Gunneridae</taxon>
        <taxon>Pentapetalae</taxon>
        <taxon>asterids</taxon>
        <taxon>lamiids</taxon>
        <taxon>Gentianales</taxon>
        <taxon>Rubiaceae</taxon>
        <taxon>Cinchonoideae</taxon>
        <taxon>Cinchoneae</taxon>
        <taxon>Cinchona</taxon>
    </lineage>
</organism>
<dbReference type="SUPFAM" id="SSF48264">
    <property type="entry name" value="Cytochrome P450"/>
    <property type="match status" value="1"/>
</dbReference>
<accession>A0ABD2Y0X0</accession>
<dbReference type="PROSITE" id="PS00086">
    <property type="entry name" value="CYTOCHROME_P450"/>
    <property type="match status" value="1"/>
</dbReference>
<sequence>MAQISDIQGNNDLLLLIFLFPLLYFIFKLVVKSWFSSSYSPRIPPGPIPWPIIGNIFDLAGGKMLHITLCNLAQKYGPLVSLKLGTQYLVIGSSPSAAMEILKIHDKILSAHRVPSAAPATQAELNQASIFWTESCNDRWKFIRTVLRNEMLSGKVLESHANLREKKIMEMVVHLRANEGQEVKVKEVVYATVFNMMSNILLSRDLLGFQDDELADGGLVKGLLKRLTEIVSAPNVSDFYPVLSILDLQGLRKKSKELAHRVQAIWDPIIEEKRKGVADSLRSQDFVDSLISNGYTNGQINQLLMELFNAGTDTSTTTIEWTMAELMRNPKSLMKVREEIGKEISEDFPKESYLMQLPYLQACVKETLRLHPPVPFLLPHRAIESCQVLSYTIPKNAQIITNVWAIGRDPSFWDEPLKFEPERFVNSAMEFKGNEFEFLPFGSGRRMCPGLPLAARIVPLFIASLIHFFNWSLPHGNNPEKLDMNEKLDATLQMNQPLVLIPTARK</sequence>
<evidence type="ECO:0000256" key="3">
    <source>
        <dbReference type="ARBA" id="ARBA00022617"/>
    </source>
</evidence>
<evidence type="ECO:0000256" key="10">
    <source>
        <dbReference type="SAM" id="Phobius"/>
    </source>
</evidence>
<dbReference type="InterPro" id="IPR017972">
    <property type="entry name" value="Cyt_P450_CS"/>
</dbReference>
<protein>
    <recommendedName>
        <fullName evidence="13">(S)-N-methylcoclaurine 3'-hydroxylase isozyme 2</fullName>
    </recommendedName>
</protein>
<evidence type="ECO:0000256" key="5">
    <source>
        <dbReference type="ARBA" id="ARBA00023002"/>
    </source>
</evidence>
<feature type="binding site" description="axial binding residue" evidence="8">
    <location>
        <position position="448"/>
    </location>
    <ligand>
        <name>heme</name>
        <dbReference type="ChEBI" id="CHEBI:30413"/>
    </ligand>
    <ligandPart>
        <name>Fe</name>
        <dbReference type="ChEBI" id="CHEBI:18248"/>
    </ligandPart>
</feature>
<dbReference type="InterPro" id="IPR001128">
    <property type="entry name" value="Cyt_P450"/>
</dbReference>
<dbReference type="GO" id="GO:0004497">
    <property type="term" value="F:monooxygenase activity"/>
    <property type="evidence" value="ECO:0007669"/>
    <property type="project" value="UniProtKB-KW"/>
</dbReference>
<feature type="transmembrane region" description="Helical" evidence="10">
    <location>
        <begin position="13"/>
        <end position="31"/>
    </location>
</feature>
<gene>
    <name evidence="11" type="ORF">ACH5RR_038498</name>
</gene>
<keyword evidence="4 8" id="KW-0479">Metal-binding</keyword>
<evidence type="ECO:0008006" key="13">
    <source>
        <dbReference type="Google" id="ProtNLM"/>
    </source>
</evidence>
<evidence type="ECO:0000313" key="11">
    <source>
        <dbReference type="EMBL" id="KAL3499405.1"/>
    </source>
</evidence>
<evidence type="ECO:0000256" key="9">
    <source>
        <dbReference type="RuleBase" id="RU000461"/>
    </source>
</evidence>
<dbReference type="Gene3D" id="1.10.630.10">
    <property type="entry name" value="Cytochrome P450"/>
    <property type="match status" value="1"/>
</dbReference>
<keyword evidence="10" id="KW-0812">Transmembrane</keyword>
<evidence type="ECO:0000256" key="8">
    <source>
        <dbReference type="PIRSR" id="PIRSR602401-1"/>
    </source>
</evidence>
<reference evidence="11 12" key="1">
    <citation type="submission" date="2024-11" db="EMBL/GenBank/DDBJ databases">
        <title>A near-complete genome assembly of Cinchona calisaya.</title>
        <authorList>
            <person name="Lian D.C."/>
            <person name="Zhao X.W."/>
            <person name="Wei L."/>
        </authorList>
    </citation>
    <scope>NUCLEOTIDE SEQUENCE [LARGE SCALE GENOMIC DNA]</scope>
    <source>
        <tissue evidence="11">Nenye</tissue>
    </source>
</reference>
<keyword evidence="7 9" id="KW-0503">Monooxygenase</keyword>
<dbReference type="FunFam" id="1.10.630.10:FF:000126">
    <property type="entry name" value="Predicted protein"/>
    <property type="match status" value="1"/>
</dbReference>
<comment type="caution">
    <text evidence="11">The sequence shown here is derived from an EMBL/GenBank/DDBJ whole genome shotgun (WGS) entry which is preliminary data.</text>
</comment>
<dbReference type="AlphaFoldDB" id="A0ABD2Y0X0"/>
<evidence type="ECO:0000256" key="1">
    <source>
        <dbReference type="ARBA" id="ARBA00001971"/>
    </source>
</evidence>
<evidence type="ECO:0000256" key="6">
    <source>
        <dbReference type="ARBA" id="ARBA00023004"/>
    </source>
</evidence>
<dbReference type="Pfam" id="PF00067">
    <property type="entry name" value="p450"/>
    <property type="match status" value="1"/>
</dbReference>
<keyword evidence="5 9" id="KW-0560">Oxidoreductase</keyword>
<dbReference type="InterPro" id="IPR002401">
    <property type="entry name" value="Cyt_P450_E_grp-I"/>
</dbReference>
<proteinExistence type="inferred from homology"/>
<dbReference type="PRINTS" id="PR00385">
    <property type="entry name" value="P450"/>
</dbReference>
<keyword evidence="6 8" id="KW-0408">Iron</keyword>